<comment type="cofactor">
    <cofactor evidence="1">
        <name>Co(2+)</name>
        <dbReference type="ChEBI" id="CHEBI:48828"/>
    </cofactor>
</comment>
<evidence type="ECO:0000256" key="5">
    <source>
        <dbReference type="ARBA" id="ARBA00022801"/>
    </source>
</evidence>
<comment type="cofactor">
    <cofactor evidence="2">
        <name>Zn(2+)</name>
        <dbReference type="ChEBI" id="CHEBI:29105"/>
    </cofactor>
</comment>
<dbReference type="CDD" id="cd03890">
    <property type="entry name" value="M20_pepD"/>
    <property type="match status" value="1"/>
</dbReference>
<evidence type="ECO:0000256" key="3">
    <source>
        <dbReference type="ARBA" id="ARBA00022670"/>
    </source>
</evidence>
<dbReference type="InterPro" id="IPR001160">
    <property type="entry name" value="Peptidase_M20C"/>
</dbReference>
<evidence type="ECO:0000259" key="18">
    <source>
        <dbReference type="Pfam" id="PF07687"/>
    </source>
</evidence>
<dbReference type="SUPFAM" id="SSF53187">
    <property type="entry name" value="Zn-dependent exopeptidases"/>
    <property type="match status" value="1"/>
</dbReference>
<keyword evidence="7" id="KW-0482">Metalloprotease</keyword>
<evidence type="ECO:0000256" key="14">
    <source>
        <dbReference type="ARBA" id="ARBA00075285"/>
    </source>
</evidence>
<dbReference type="OrthoDB" id="9773892at2"/>
<dbReference type="RefSeq" id="WP_132246787.1">
    <property type="nucleotide sequence ID" value="NZ_SLWV01000023.1"/>
</dbReference>
<dbReference type="FunFam" id="3.40.630.10:FF:000072">
    <property type="entry name" value="Aminoacyl-histidine dipeptidase"/>
    <property type="match status" value="1"/>
</dbReference>
<keyword evidence="8" id="KW-0170">Cobalt</keyword>
<dbReference type="Proteomes" id="UP000294919">
    <property type="component" value="Unassembled WGS sequence"/>
</dbReference>
<evidence type="ECO:0000256" key="8">
    <source>
        <dbReference type="ARBA" id="ARBA00023285"/>
    </source>
</evidence>
<organism evidence="19 20">
    <name type="scientific">Marinisporobacter balticus</name>
    <dbReference type="NCBI Taxonomy" id="2018667"/>
    <lineage>
        <taxon>Bacteria</taxon>
        <taxon>Bacillati</taxon>
        <taxon>Bacillota</taxon>
        <taxon>Clostridia</taxon>
        <taxon>Peptostreptococcales</taxon>
        <taxon>Thermotaleaceae</taxon>
        <taxon>Marinisporobacter</taxon>
    </lineage>
</organism>
<dbReference type="NCBIfam" id="TIGR01893">
    <property type="entry name" value="aa-his-dipept"/>
    <property type="match status" value="1"/>
</dbReference>
<dbReference type="PIRSF" id="PIRSF016599">
    <property type="entry name" value="Xaa-His_dipept"/>
    <property type="match status" value="1"/>
</dbReference>
<dbReference type="Gene3D" id="3.40.630.10">
    <property type="entry name" value="Zn peptidases"/>
    <property type="match status" value="2"/>
</dbReference>
<keyword evidence="6" id="KW-0862">Zinc</keyword>
<dbReference type="FunFam" id="3.40.630.10:FF:000015">
    <property type="entry name" value="Aminoacyl-histidine dipeptidase PepD"/>
    <property type="match status" value="1"/>
</dbReference>
<keyword evidence="20" id="KW-1185">Reference proteome</keyword>
<dbReference type="EMBL" id="SLWV01000023">
    <property type="protein sequence ID" value="TCO71039.1"/>
    <property type="molecule type" value="Genomic_DNA"/>
</dbReference>
<evidence type="ECO:0000256" key="2">
    <source>
        <dbReference type="ARBA" id="ARBA00001947"/>
    </source>
</evidence>
<comment type="caution">
    <text evidence="19">The sequence shown here is derived from an EMBL/GenBank/DDBJ whole genome shotgun (WGS) entry which is preliminary data.</text>
</comment>
<evidence type="ECO:0000313" key="20">
    <source>
        <dbReference type="Proteomes" id="UP000294919"/>
    </source>
</evidence>
<evidence type="ECO:0000256" key="4">
    <source>
        <dbReference type="ARBA" id="ARBA00022723"/>
    </source>
</evidence>
<evidence type="ECO:0000256" key="16">
    <source>
        <dbReference type="ARBA" id="ARBA00077688"/>
    </source>
</evidence>
<evidence type="ECO:0000256" key="15">
    <source>
        <dbReference type="ARBA" id="ARBA00076004"/>
    </source>
</evidence>
<protein>
    <recommendedName>
        <fullName evidence="13">Cytosol non-specific dipeptidase</fullName>
        <ecNumber evidence="10">3.4.13.18</ecNumber>
    </recommendedName>
    <alternativeName>
        <fullName evidence="16">Aminoacyl-histidine dipeptidase</fullName>
    </alternativeName>
    <alternativeName>
        <fullName evidence="15">Beta-alanyl-histidine dipeptidase</fullName>
    </alternativeName>
    <alternativeName>
        <fullName evidence="14">Carnosinase</fullName>
    </alternativeName>
    <alternativeName>
        <fullName evidence="11">Peptidase D</fullName>
    </alternativeName>
    <alternativeName>
        <fullName evidence="17">Xaa-His dipeptidase</fullName>
    </alternativeName>
</protein>
<dbReference type="GO" id="GO:0006508">
    <property type="term" value="P:proteolysis"/>
    <property type="evidence" value="ECO:0007669"/>
    <property type="project" value="UniProtKB-KW"/>
</dbReference>
<evidence type="ECO:0000256" key="13">
    <source>
        <dbReference type="ARBA" id="ARBA00071271"/>
    </source>
</evidence>
<dbReference type="PANTHER" id="PTHR43501:SF1">
    <property type="entry name" value="CYTOSOL NON-SPECIFIC DIPEPTIDASE"/>
    <property type="match status" value="1"/>
</dbReference>
<feature type="domain" description="Peptidase M20 dimerisation" evidence="18">
    <location>
        <begin position="210"/>
        <end position="293"/>
    </location>
</feature>
<evidence type="ECO:0000256" key="1">
    <source>
        <dbReference type="ARBA" id="ARBA00001941"/>
    </source>
</evidence>
<proteinExistence type="inferred from homology"/>
<dbReference type="EC" id="3.4.13.18" evidence="10"/>
<evidence type="ECO:0000313" key="19">
    <source>
        <dbReference type="EMBL" id="TCO71039.1"/>
    </source>
</evidence>
<dbReference type="PANTHER" id="PTHR43501">
    <property type="entry name" value="CYTOSOL NON-SPECIFIC DIPEPTIDASE"/>
    <property type="match status" value="1"/>
</dbReference>
<evidence type="ECO:0000256" key="17">
    <source>
        <dbReference type="ARBA" id="ARBA00078074"/>
    </source>
</evidence>
<dbReference type="GO" id="GO:0070573">
    <property type="term" value="F:metallodipeptidase activity"/>
    <property type="evidence" value="ECO:0007669"/>
    <property type="project" value="TreeGrafter"/>
</dbReference>
<sequence length="485" mass="53852">MCNVLGNLNPISVFKYFEEMSNIPRGSGNEKAISDYLVDFAKNHHLEVIQDNVLNVMIKKPATIGYENAPTVIIQGHMDMVCEKNKDTVHDFEKDPLKLRILDDMIYATDTTLGADDGIAIAYGLALLTSDNIPHPPLEVLITVEEETGLRGAFALDPKHLQGKFLINIDSEEEGQLLVSCAGGIRTTQVLPLIWEDVDKSHISYTINISGLLGGHSGMEIDKGRGNSNKLMGRILNDLSNTFDYSIKAINGGSKTNAIPRETDAIISIDPNDTVTLEEKINAWDTIFKNELRASDKNVTVKLEKSETASSKVFSKETMKKVIALLVLLPHGVQSMSMEIKNLVESSTNLAIVTTKDTEITFNSSIRSSVKSLKYTILNQAKVIANLLDCELIESADYPEWSYDPDSKLRPLFEKVYQEKYGETPQISATHGGLECGLFKEKNNDLDMVSLGPNMFDVHTPNEHLSISSTQRTWEYLLAVLKEIK</sequence>
<comment type="similarity">
    <text evidence="12">Belongs to the peptidase M20C family.</text>
</comment>
<dbReference type="Pfam" id="PF01546">
    <property type="entry name" value="Peptidase_M20"/>
    <property type="match status" value="1"/>
</dbReference>
<reference evidence="19 20" key="1">
    <citation type="submission" date="2019-03" db="EMBL/GenBank/DDBJ databases">
        <title>Genomic Encyclopedia of Type Strains, Phase IV (KMG-IV): sequencing the most valuable type-strain genomes for metagenomic binning, comparative biology and taxonomic classification.</title>
        <authorList>
            <person name="Goeker M."/>
        </authorList>
    </citation>
    <scope>NUCLEOTIDE SEQUENCE [LARGE SCALE GENOMIC DNA]</scope>
    <source>
        <strain evidence="19 20">DSM 102940</strain>
    </source>
</reference>
<dbReference type="InterPro" id="IPR011650">
    <property type="entry name" value="Peptidase_M20_dimer"/>
</dbReference>
<gene>
    <name evidence="19" type="ORF">EV214_12327</name>
</gene>
<evidence type="ECO:0000256" key="10">
    <source>
        <dbReference type="ARBA" id="ARBA00038976"/>
    </source>
</evidence>
<dbReference type="AlphaFoldDB" id="A0A4R2KK77"/>
<evidence type="ECO:0000256" key="9">
    <source>
        <dbReference type="ARBA" id="ARBA00036421"/>
    </source>
</evidence>
<dbReference type="Pfam" id="PF07687">
    <property type="entry name" value="M20_dimer"/>
    <property type="match status" value="1"/>
</dbReference>
<evidence type="ECO:0000256" key="6">
    <source>
        <dbReference type="ARBA" id="ARBA00022833"/>
    </source>
</evidence>
<evidence type="ECO:0000256" key="11">
    <source>
        <dbReference type="ARBA" id="ARBA00044252"/>
    </source>
</evidence>
<keyword evidence="4" id="KW-0479">Metal-binding</keyword>
<name>A0A4R2KK77_9FIRM</name>
<dbReference type="PRINTS" id="PR00934">
    <property type="entry name" value="XHISDIPTASE"/>
</dbReference>
<accession>A0A4R2KK77</accession>
<comment type="catalytic activity">
    <reaction evidence="9">
        <text>Hydrolysis of dipeptides, preferentially hydrophobic dipeptides including prolyl amino acids.</text>
        <dbReference type="EC" id="3.4.13.18"/>
    </reaction>
</comment>
<dbReference type="InterPro" id="IPR002933">
    <property type="entry name" value="Peptidase_M20"/>
</dbReference>
<evidence type="ECO:0000256" key="7">
    <source>
        <dbReference type="ARBA" id="ARBA00023049"/>
    </source>
</evidence>
<keyword evidence="3" id="KW-0645">Protease</keyword>
<keyword evidence="5" id="KW-0378">Hydrolase</keyword>
<dbReference type="GO" id="GO:0046872">
    <property type="term" value="F:metal ion binding"/>
    <property type="evidence" value="ECO:0007669"/>
    <property type="project" value="UniProtKB-KW"/>
</dbReference>
<evidence type="ECO:0000256" key="12">
    <source>
        <dbReference type="ARBA" id="ARBA00061423"/>
    </source>
</evidence>
<dbReference type="GO" id="GO:0005829">
    <property type="term" value="C:cytosol"/>
    <property type="evidence" value="ECO:0007669"/>
    <property type="project" value="TreeGrafter"/>
</dbReference>